<dbReference type="AlphaFoldDB" id="A0A2R5FVS2"/>
<feature type="chain" id="PRO_5015337967" description="DUF928 domain-containing protein" evidence="1">
    <location>
        <begin position="24"/>
        <end position="231"/>
    </location>
</feature>
<dbReference type="EMBL" id="BDUD01000002">
    <property type="protein sequence ID" value="GBG22856.1"/>
    <property type="molecule type" value="Genomic_DNA"/>
</dbReference>
<accession>A0A2R5FVS2</accession>
<keyword evidence="1" id="KW-0732">Signal</keyword>
<proteinExistence type="predicted"/>
<reference evidence="2 3" key="1">
    <citation type="submission" date="2017-06" db="EMBL/GenBank/DDBJ databases">
        <title>Genome sequencing of cyanobaciteial culture collection at National Institute for Environmental Studies (NIES).</title>
        <authorList>
            <person name="Hirose Y."/>
            <person name="Shimura Y."/>
            <person name="Fujisawa T."/>
            <person name="Nakamura Y."/>
            <person name="Kawachi M."/>
        </authorList>
    </citation>
    <scope>NUCLEOTIDE SEQUENCE [LARGE SCALE GENOMIC DNA]</scope>
    <source>
        <strain evidence="2 3">NIES-4072</strain>
    </source>
</reference>
<name>A0A2R5FVS2_NOSCO</name>
<evidence type="ECO:0000313" key="2">
    <source>
        <dbReference type="EMBL" id="GBG22856.1"/>
    </source>
</evidence>
<dbReference type="Proteomes" id="UP000245124">
    <property type="component" value="Unassembled WGS sequence"/>
</dbReference>
<sequence length="231" mass="25939">MNKLLLHIVVLSTIALSTAPVLSNQAIPAKKSSIQQTFSWANISRILFSKKPPVEPRKGGSRPSDAICMVSPDAPAKPRIVWSDRPLFIWKGRVQTIAVRPINSEQDLWNQPVTQTQNITYQGQPLQPGQTYQWMVNSSRFVPFQIMETQQRDRITAELKTLENQLQAQGADIEAIAFAKAKYFADSNLWSDALQQAYSVQNRSDGLQEMIKNIDNLCDVPKSDAKNSATR</sequence>
<dbReference type="OrthoDB" id="468489at2"/>
<evidence type="ECO:0000256" key="1">
    <source>
        <dbReference type="SAM" id="SignalP"/>
    </source>
</evidence>
<organism evidence="2 3">
    <name type="scientific">Nostoc commune NIES-4072</name>
    <dbReference type="NCBI Taxonomy" id="2005467"/>
    <lineage>
        <taxon>Bacteria</taxon>
        <taxon>Bacillati</taxon>
        <taxon>Cyanobacteriota</taxon>
        <taxon>Cyanophyceae</taxon>
        <taxon>Nostocales</taxon>
        <taxon>Nostocaceae</taxon>
        <taxon>Nostoc</taxon>
    </lineage>
</organism>
<feature type="signal peptide" evidence="1">
    <location>
        <begin position="1"/>
        <end position="23"/>
    </location>
</feature>
<evidence type="ECO:0000313" key="3">
    <source>
        <dbReference type="Proteomes" id="UP000245124"/>
    </source>
</evidence>
<keyword evidence="3" id="KW-1185">Reference proteome</keyword>
<dbReference type="RefSeq" id="WP_109012887.1">
    <property type="nucleotide sequence ID" value="NZ_BDUD01000002.1"/>
</dbReference>
<evidence type="ECO:0008006" key="4">
    <source>
        <dbReference type="Google" id="ProtNLM"/>
    </source>
</evidence>
<comment type="caution">
    <text evidence="2">The sequence shown here is derived from an EMBL/GenBank/DDBJ whole genome shotgun (WGS) entry which is preliminary data.</text>
</comment>
<gene>
    <name evidence="2" type="ORF">NIES4072_65680</name>
</gene>
<protein>
    <recommendedName>
        <fullName evidence="4">DUF928 domain-containing protein</fullName>
    </recommendedName>
</protein>